<sequence length="81" mass="9068">MVDVRRIEVDGLRVSWSLSSNHLISIVAVHSAAEAAPVISFGPDAYPDLAQARELLPGLAKLWDAVRHEFWSELIPMRRAY</sequence>
<gene>
    <name evidence="1" type="ORF">ABZ507_03775</name>
</gene>
<organism evidence="1 2">
    <name type="scientific">Nocardia niwae</name>
    <dbReference type="NCBI Taxonomy" id="626084"/>
    <lineage>
        <taxon>Bacteria</taxon>
        <taxon>Bacillati</taxon>
        <taxon>Actinomycetota</taxon>
        <taxon>Actinomycetes</taxon>
        <taxon>Mycobacteriales</taxon>
        <taxon>Nocardiaceae</taxon>
        <taxon>Nocardia</taxon>
    </lineage>
</organism>
<evidence type="ECO:0000313" key="2">
    <source>
        <dbReference type="Proteomes" id="UP001550535"/>
    </source>
</evidence>
<accession>A0ABV2X4V7</accession>
<dbReference type="EMBL" id="JBEYBR010000005">
    <property type="protein sequence ID" value="MEU2120929.1"/>
    <property type="molecule type" value="Genomic_DNA"/>
</dbReference>
<comment type="caution">
    <text evidence="1">The sequence shown here is derived from an EMBL/GenBank/DDBJ whole genome shotgun (WGS) entry which is preliminary data.</text>
</comment>
<proteinExistence type="predicted"/>
<dbReference type="Proteomes" id="UP001550535">
    <property type="component" value="Unassembled WGS sequence"/>
</dbReference>
<name>A0ABV2X4V7_9NOCA</name>
<keyword evidence="2" id="KW-1185">Reference proteome</keyword>
<protein>
    <submittedName>
        <fullName evidence="1">Uncharacterized protein</fullName>
    </submittedName>
</protein>
<evidence type="ECO:0000313" key="1">
    <source>
        <dbReference type="EMBL" id="MEU2120929.1"/>
    </source>
</evidence>
<reference evidence="1 2" key="1">
    <citation type="submission" date="2024-06" db="EMBL/GenBank/DDBJ databases">
        <title>The Natural Products Discovery Center: Release of the First 8490 Sequenced Strains for Exploring Actinobacteria Biosynthetic Diversity.</title>
        <authorList>
            <person name="Kalkreuter E."/>
            <person name="Kautsar S.A."/>
            <person name="Yang D."/>
            <person name="Bader C.D."/>
            <person name="Teijaro C.N."/>
            <person name="Fluegel L."/>
            <person name="Davis C.M."/>
            <person name="Simpson J.R."/>
            <person name="Lauterbach L."/>
            <person name="Steele A.D."/>
            <person name="Gui C."/>
            <person name="Meng S."/>
            <person name="Li G."/>
            <person name="Viehrig K."/>
            <person name="Ye F."/>
            <person name="Su P."/>
            <person name="Kiefer A.F."/>
            <person name="Nichols A."/>
            <person name="Cepeda A.J."/>
            <person name="Yan W."/>
            <person name="Fan B."/>
            <person name="Jiang Y."/>
            <person name="Adhikari A."/>
            <person name="Zheng C.-J."/>
            <person name="Schuster L."/>
            <person name="Cowan T.M."/>
            <person name="Smanski M.J."/>
            <person name="Chevrette M.G."/>
            <person name="De Carvalho L.P.S."/>
            <person name="Shen B."/>
        </authorList>
    </citation>
    <scope>NUCLEOTIDE SEQUENCE [LARGE SCALE GENOMIC DNA]</scope>
    <source>
        <strain evidence="1 2">NPDC019434</strain>
    </source>
</reference>
<dbReference type="RefSeq" id="WP_157114704.1">
    <property type="nucleotide sequence ID" value="NZ_JBEYBM010000004.1"/>
</dbReference>